<name>A0A3P3XUA4_9SPIR</name>
<proteinExistence type="predicted"/>
<dbReference type="GO" id="GO:0003723">
    <property type="term" value="F:RNA binding"/>
    <property type="evidence" value="ECO:0007669"/>
    <property type="project" value="InterPro"/>
</dbReference>
<dbReference type="SUPFAM" id="SSF50249">
    <property type="entry name" value="Nucleic acid-binding proteins"/>
    <property type="match status" value="2"/>
</dbReference>
<feature type="domain" description="RNB" evidence="1">
    <location>
        <begin position="245"/>
        <end position="525"/>
    </location>
</feature>
<evidence type="ECO:0000259" key="1">
    <source>
        <dbReference type="SMART" id="SM00955"/>
    </source>
</evidence>
<dbReference type="Pfam" id="PF00773">
    <property type="entry name" value="RNB"/>
    <property type="match status" value="1"/>
</dbReference>
<dbReference type="InterPro" id="IPR012340">
    <property type="entry name" value="NA-bd_OB-fold"/>
</dbReference>
<gene>
    <name evidence="2" type="ORF">SPIRO4BDMA_70294</name>
</gene>
<dbReference type="EC" id="3.1.-.-" evidence="2"/>
<protein>
    <submittedName>
        <fullName evidence="2">Putative enzyme</fullName>
        <ecNumber evidence="2">3.1.-.-</ecNumber>
    </submittedName>
</protein>
<dbReference type="SMART" id="SM00955">
    <property type="entry name" value="RNB"/>
    <property type="match status" value="1"/>
</dbReference>
<reference evidence="2" key="1">
    <citation type="submission" date="2017-02" db="EMBL/GenBank/DDBJ databases">
        <authorList>
            <person name="Regsiter A."/>
            <person name="William W."/>
        </authorList>
    </citation>
    <scope>NUCLEOTIDE SEQUENCE</scope>
    <source>
        <strain evidence="2">BdmA 4</strain>
    </source>
</reference>
<dbReference type="InterPro" id="IPR036388">
    <property type="entry name" value="WH-like_DNA-bd_sf"/>
</dbReference>
<keyword evidence="2" id="KW-0378">Hydrolase</keyword>
<evidence type="ECO:0000313" key="2">
    <source>
        <dbReference type="EMBL" id="SLM19870.1"/>
    </source>
</evidence>
<dbReference type="InterPro" id="IPR001900">
    <property type="entry name" value="RNase_II/R"/>
</dbReference>
<organism evidence="2">
    <name type="scientific">uncultured spirochete</name>
    <dbReference type="NCBI Taxonomy" id="156406"/>
    <lineage>
        <taxon>Bacteria</taxon>
        <taxon>Pseudomonadati</taxon>
        <taxon>Spirochaetota</taxon>
        <taxon>Spirochaetia</taxon>
        <taxon>Spirochaetales</taxon>
        <taxon>environmental samples</taxon>
    </lineage>
</organism>
<dbReference type="Gene3D" id="2.40.50.140">
    <property type="entry name" value="Nucleic acid-binding proteins"/>
    <property type="match status" value="1"/>
</dbReference>
<dbReference type="EMBL" id="FWDO01000007">
    <property type="protein sequence ID" value="SLM19870.1"/>
    <property type="molecule type" value="Genomic_DNA"/>
</dbReference>
<dbReference type="GO" id="GO:0006402">
    <property type="term" value="P:mRNA catabolic process"/>
    <property type="evidence" value="ECO:0007669"/>
    <property type="project" value="TreeGrafter"/>
</dbReference>
<dbReference type="AlphaFoldDB" id="A0A3P3XUA4"/>
<dbReference type="InterPro" id="IPR050180">
    <property type="entry name" value="RNR_Ribonuclease"/>
</dbReference>
<dbReference type="PANTHER" id="PTHR23355">
    <property type="entry name" value="RIBONUCLEASE"/>
    <property type="match status" value="1"/>
</dbReference>
<dbReference type="PANTHER" id="PTHR23355:SF42">
    <property type="entry name" value="RIBONUCLEASE II, CHLOROPLASTIC_MITOCHONDRIAL"/>
    <property type="match status" value="1"/>
</dbReference>
<dbReference type="Gene3D" id="1.10.10.10">
    <property type="entry name" value="Winged helix-like DNA-binding domain superfamily/Winged helix DNA-binding domain"/>
    <property type="match status" value="1"/>
</dbReference>
<dbReference type="GO" id="GO:0000175">
    <property type="term" value="F:3'-5'-RNA exonuclease activity"/>
    <property type="evidence" value="ECO:0007669"/>
    <property type="project" value="TreeGrafter"/>
</dbReference>
<sequence length="645" mass="71879">MLPHHSLVMYKTKPAIVVAGDPDRILIHLIDGEERRVRSKDVVLLHNGPISSFPKELPSAEAEVALELLRDEHPEGLALISWKEFVELAWNDAKPEHIVTAWHSLLDNSAVEILEDGIRIRSSEEQQKLLEKEKKRKEIVETKAAFIESFRGAWKNHDPALIDKNPLFQQFFDELSRCARGFSDESPIARELGIKMTPQAIHETLLATGYWNMAFNPWPERNGCILSSPPAPDAIAERADLALERLDLRHLSSYAIDNAWSDDPDDAISTDGERIWIHVADPAAVISPMSKLDSEAMARGSTLYLPEKTVPMLNASLVQTLGLGLSSESKALSFGITLREDGRIAETLIVPSIVKVERLTYEQADTMFESSPALQKLHGMAEIRAALRRSQSAVDIDFPEVAIRVSDGNPAFLPVPHTRSARIVQELMILAGEAAARWAYERNIPFPFAAQDSPVSEKLAGCGLGPSQSLAENYGRRRIMRAALVSSTCSAHAGLGLSFYSQVTSPLRRYQDLLAHYQIHAILARERNSKHSAPAVRTPAPLDLETMNERLYLYSQQAAKNHQAERDSRAHWTLVYLSRHRDWKGQGIVLDASAENGQILIPEFGYETQMRIPRGIKPDETVILALRRASIPELSASFDILPQSA</sequence>
<dbReference type="GO" id="GO:0000932">
    <property type="term" value="C:P-body"/>
    <property type="evidence" value="ECO:0007669"/>
    <property type="project" value="TreeGrafter"/>
</dbReference>
<accession>A0A3P3XUA4</accession>